<evidence type="ECO:0000313" key="5">
    <source>
        <dbReference type="EMBL" id="WAP67012.1"/>
    </source>
</evidence>
<dbReference type="PROSITE" id="PS50887">
    <property type="entry name" value="GGDEF"/>
    <property type="match status" value="1"/>
</dbReference>
<keyword evidence="3" id="KW-1133">Transmembrane helix</keyword>
<dbReference type="CDD" id="cd01949">
    <property type="entry name" value="GGDEF"/>
    <property type="match status" value="1"/>
</dbReference>
<comment type="catalytic activity">
    <reaction evidence="2">
        <text>2 GTP = 3',3'-c-di-GMP + 2 diphosphate</text>
        <dbReference type="Rhea" id="RHEA:24898"/>
        <dbReference type="ChEBI" id="CHEBI:33019"/>
        <dbReference type="ChEBI" id="CHEBI:37565"/>
        <dbReference type="ChEBI" id="CHEBI:58805"/>
        <dbReference type="EC" id="2.7.7.65"/>
    </reaction>
</comment>
<feature type="transmembrane region" description="Helical" evidence="3">
    <location>
        <begin position="78"/>
        <end position="103"/>
    </location>
</feature>
<dbReference type="EC" id="2.7.7.65" evidence="1"/>
<dbReference type="InterPro" id="IPR029787">
    <property type="entry name" value="Nucleotide_cyclase"/>
</dbReference>
<feature type="transmembrane region" description="Helical" evidence="3">
    <location>
        <begin position="17"/>
        <end position="36"/>
    </location>
</feature>
<evidence type="ECO:0000256" key="3">
    <source>
        <dbReference type="SAM" id="Phobius"/>
    </source>
</evidence>
<keyword evidence="3" id="KW-0812">Transmembrane</keyword>
<name>A0ABY7BTL3_9HYPH</name>
<dbReference type="SMART" id="SM00267">
    <property type="entry name" value="GGDEF"/>
    <property type="match status" value="1"/>
</dbReference>
<sequence length="295" mass="32179">MLFWWLCPLASGFDNRVAVTSVLTSGISIMTAIAALSGDASRLGRALALLMMLRAGFFAIRAAWASAIFGPISEAQRAFGFEIVIIEGLWTSVIAGYLLLALLREKRERSLVRLAETDYLTGADNRRSFQMKAQAAWSRVSDRRETTLLMLDLDNFKQINDAFGHAFGDEVLRAFAALVRASIAPGDTFARLGGEEFVIMVPDRDEAAGAQFAETLRARFAEVMLAHRAENASITVSIGIASTRYAENLDRLLAVADEALYRAKANGRNRVECGPRRQTDAASMDGSIAALNLHA</sequence>
<gene>
    <name evidence="5" type="ORF">OH818_15370</name>
</gene>
<dbReference type="NCBIfam" id="TIGR00254">
    <property type="entry name" value="GGDEF"/>
    <property type="match status" value="1"/>
</dbReference>
<organism evidence="5 6">
    <name type="scientific">Jiella pelagia</name>
    <dbReference type="NCBI Taxonomy" id="2986949"/>
    <lineage>
        <taxon>Bacteria</taxon>
        <taxon>Pseudomonadati</taxon>
        <taxon>Pseudomonadota</taxon>
        <taxon>Alphaproteobacteria</taxon>
        <taxon>Hyphomicrobiales</taxon>
        <taxon>Aurantimonadaceae</taxon>
        <taxon>Jiella</taxon>
    </lineage>
</organism>
<dbReference type="SUPFAM" id="SSF55073">
    <property type="entry name" value="Nucleotide cyclase"/>
    <property type="match status" value="1"/>
</dbReference>
<evidence type="ECO:0000256" key="2">
    <source>
        <dbReference type="ARBA" id="ARBA00034247"/>
    </source>
</evidence>
<protein>
    <recommendedName>
        <fullName evidence="1">diguanylate cyclase</fullName>
        <ecNumber evidence="1">2.7.7.65</ecNumber>
    </recommendedName>
</protein>
<dbReference type="Proteomes" id="UP001164020">
    <property type="component" value="Chromosome"/>
</dbReference>
<evidence type="ECO:0000259" key="4">
    <source>
        <dbReference type="PROSITE" id="PS50887"/>
    </source>
</evidence>
<accession>A0ABY7BTL3</accession>
<reference evidence="5" key="1">
    <citation type="submission" date="2022-12" db="EMBL/GenBank/DDBJ databases">
        <title>Jiella pelagia sp. nov., isolated from phosphonate enriched culture of Northwest Pacific surface seawater.</title>
        <authorList>
            <person name="Shin D.Y."/>
            <person name="Hwang C.Y."/>
        </authorList>
    </citation>
    <scope>NUCLEOTIDE SEQUENCE</scope>
    <source>
        <strain evidence="5">HL-NP1</strain>
    </source>
</reference>
<proteinExistence type="predicted"/>
<dbReference type="PANTHER" id="PTHR45138:SF9">
    <property type="entry name" value="DIGUANYLATE CYCLASE DGCM-RELATED"/>
    <property type="match status" value="1"/>
</dbReference>
<evidence type="ECO:0000313" key="6">
    <source>
        <dbReference type="Proteomes" id="UP001164020"/>
    </source>
</evidence>
<dbReference type="InterPro" id="IPR050469">
    <property type="entry name" value="Diguanylate_Cyclase"/>
</dbReference>
<keyword evidence="6" id="KW-1185">Reference proteome</keyword>
<dbReference type="InterPro" id="IPR000160">
    <property type="entry name" value="GGDEF_dom"/>
</dbReference>
<dbReference type="Pfam" id="PF00990">
    <property type="entry name" value="GGDEF"/>
    <property type="match status" value="1"/>
</dbReference>
<feature type="domain" description="GGDEF" evidence="4">
    <location>
        <begin position="144"/>
        <end position="276"/>
    </location>
</feature>
<dbReference type="Gene3D" id="3.30.70.270">
    <property type="match status" value="1"/>
</dbReference>
<dbReference type="RefSeq" id="WP_268879461.1">
    <property type="nucleotide sequence ID" value="NZ_CP114029.1"/>
</dbReference>
<keyword evidence="3" id="KW-0472">Membrane</keyword>
<feature type="transmembrane region" description="Helical" evidence="3">
    <location>
        <begin position="48"/>
        <end position="72"/>
    </location>
</feature>
<dbReference type="InterPro" id="IPR043128">
    <property type="entry name" value="Rev_trsase/Diguanyl_cyclase"/>
</dbReference>
<dbReference type="PANTHER" id="PTHR45138">
    <property type="entry name" value="REGULATORY COMPONENTS OF SENSORY TRANSDUCTION SYSTEM"/>
    <property type="match status" value="1"/>
</dbReference>
<evidence type="ECO:0000256" key="1">
    <source>
        <dbReference type="ARBA" id="ARBA00012528"/>
    </source>
</evidence>
<dbReference type="EMBL" id="CP114029">
    <property type="protein sequence ID" value="WAP67012.1"/>
    <property type="molecule type" value="Genomic_DNA"/>
</dbReference>